<evidence type="ECO:0000256" key="2">
    <source>
        <dbReference type="PIRSR" id="PIRSR600246-3"/>
    </source>
</evidence>
<feature type="site" description="Cleavage; by autolysis" evidence="2">
    <location>
        <begin position="196"/>
        <end position="197"/>
    </location>
</feature>
<evidence type="ECO:0000313" key="5">
    <source>
        <dbReference type="Proteomes" id="UP001362899"/>
    </source>
</evidence>
<evidence type="ECO:0000313" key="4">
    <source>
        <dbReference type="EMBL" id="GMM51957.1"/>
    </source>
</evidence>
<dbReference type="GO" id="GO:0005737">
    <property type="term" value="C:cytoplasm"/>
    <property type="evidence" value="ECO:0007669"/>
    <property type="project" value="TreeGrafter"/>
</dbReference>
<dbReference type="GO" id="GO:0004298">
    <property type="term" value="F:threonine-type endopeptidase activity"/>
    <property type="evidence" value="ECO:0007669"/>
    <property type="project" value="TreeGrafter"/>
</dbReference>
<accession>A0AAV5RLJ5</accession>
<dbReference type="InterPro" id="IPR000246">
    <property type="entry name" value="Peptidase_T2"/>
</dbReference>
<gene>
    <name evidence="4" type="ORF">DASB73_029200</name>
</gene>
<dbReference type="Gene3D" id="3.60.20.30">
    <property type="entry name" value="(Glycosyl)asparaginase"/>
    <property type="match status" value="1"/>
</dbReference>
<organism evidence="4 5">
    <name type="scientific">Starmerella bacillaris</name>
    <name type="common">Yeast</name>
    <name type="synonym">Candida zemplinina</name>
    <dbReference type="NCBI Taxonomy" id="1247836"/>
    <lineage>
        <taxon>Eukaryota</taxon>
        <taxon>Fungi</taxon>
        <taxon>Dikarya</taxon>
        <taxon>Ascomycota</taxon>
        <taxon>Saccharomycotina</taxon>
        <taxon>Dipodascomycetes</taxon>
        <taxon>Dipodascales</taxon>
        <taxon>Trichomonascaceae</taxon>
        <taxon>Starmerella</taxon>
    </lineage>
</organism>
<keyword evidence="5" id="KW-1185">Reference proteome</keyword>
<feature type="compositionally biased region" description="Basic and acidic residues" evidence="3">
    <location>
        <begin position="282"/>
        <end position="299"/>
    </location>
</feature>
<dbReference type="InterPro" id="IPR029055">
    <property type="entry name" value="Ntn_hydrolases_N"/>
</dbReference>
<protein>
    <submittedName>
        <fullName evidence="4">Uncharacterized protein</fullName>
    </submittedName>
</protein>
<dbReference type="SUPFAM" id="SSF56235">
    <property type="entry name" value="N-terminal nucleophile aminohydrolases (Ntn hydrolases)"/>
    <property type="match status" value="1"/>
</dbReference>
<dbReference type="PANTHER" id="PTHR10188:SF8">
    <property type="entry name" value="THREONINE ASPARTASE 1"/>
    <property type="match status" value="1"/>
</dbReference>
<dbReference type="AlphaFoldDB" id="A0AAV5RLJ5"/>
<dbReference type="PANTHER" id="PTHR10188">
    <property type="entry name" value="L-ASPARAGINASE"/>
    <property type="match status" value="1"/>
</dbReference>
<reference evidence="4 5" key="1">
    <citation type="journal article" date="2023" name="Elife">
        <title>Identification of key yeast species and microbe-microbe interactions impacting larval growth of Drosophila in the wild.</title>
        <authorList>
            <person name="Mure A."/>
            <person name="Sugiura Y."/>
            <person name="Maeda R."/>
            <person name="Honda K."/>
            <person name="Sakurai N."/>
            <person name="Takahashi Y."/>
            <person name="Watada M."/>
            <person name="Katoh T."/>
            <person name="Gotoh A."/>
            <person name="Gotoh Y."/>
            <person name="Taniguchi I."/>
            <person name="Nakamura K."/>
            <person name="Hayashi T."/>
            <person name="Katayama T."/>
            <person name="Uemura T."/>
            <person name="Hattori Y."/>
        </authorList>
    </citation>
    <scope>NUCLEOTIDE SEQUENCE [LARGE SCALE GENOMIC DNA]</scope>
    <source>
        <strain evidence="4 5">SB-73</strain>
    </source>
</reference>
<name>A0AAV5RLJ5_STABA</name>
<proteinExistence type="predicted"/>
<dbReference type="GO" id="GO:0051604">
    <property type="term" value="P:protein maturation"/>
    <property type="evidence" value="ECO:0007669"/>
    <property type="project" value="TreeGrafter"/>
</dbReference>
<comment type="caution">
    <text evidence="4">The sequence shown here is derived from an EMBL/GenBank/DDBJ whole genome shotgun (WGS) entry which is preliminary data.</text>
</comment>
<evidence type="ECO:0000256" key="1">
    <source>
        <dbReference type="PIRSR" id="PIRSR600246-1"/>
    </source>
</evidence>
<dbReference type="Pfam" id="PF01112">
    <property type="entry name" value="Asparaginase_2"/>
    <property type="match status" value="1"/>
</dbReference>
<sequence length="361" mass="38363">MSVFIGVLLGAGPKISNKNSRVALLDLVETVISSGANTPLDIESDTSLIAYCENLTRILEDSKYTNAGYGSELTDTGTVECDAQMITSVGNSPRQVQASAGAVPMVRNPIKLCSYLICNQLQQYDPALNISYNPLGVPNFIVGEGALLLAKEIGVPYGSLTTDRALASRKKYMAILNKVDGDISVSEQPEIDRFTDTIGIIVITEKSICVCSSSGGPVLKKSGRVGPAAIVGAGAAINADCSVAAVCSGFGEDITALSLASRAAQSQSLNELNIVSGISQPAEKKSKNGEESMKSLTDRLRQRSSLGVLRAERIDSNKVNVEHANSTENMIWGCGRVWLQNHKYTHHAYINKKPQNGGIVV</sequence>
<evidence type="ECO:0000256" key="3">
    <source>
        <dbReference type="SAM" id="MobiDB-lite"/>
    </source>
</evidence>
<feature type="region of interest" description="Disordered" evidence="3">
    <location>
        <begin position="280"/>
        <end position="299"/>
    </location>
</feature>
<feature type="active site" description="Nucleophile" evidence="1">
    <location>
        <position position="197"/>
    </location>
</feature>
<dbReference type="EMBL" id="BTGC01000008">
    <property type="protein sequence ID" value="GMM51957.1"/>
    <property type="molecule type" value="Genomic_DNA"/>
</dbReference>
<dbReference type="Proteomes" id="UP001362899">
    <property type="component" value="Unassembled WGS sequence"/>
</dbReference>